<dbReference type="GeneTree" id="ENSGT00930000150950"/>
<dbReference type="Ensembl" id="ENSRBIT00000032346.1">
    <property type="protein sequence ID" value="ENSRBIP00000008738.1"/>
    <property type="gene ID" value="ENSRBIG00000028216.1"/>
</dbReference>
<evidence type="ECO:0000256" key="7">
    <source>
        <dbReference type="ARBA" id="ARBA00040954"/>
    </source>
</evidence>
<evidence type="ECO:0000256" key="3">
    <source>
        <dbReference type="ARBA" id="ARBA00022490"/>
    </source>
</evidence>
<keyword evidence="6" id="KW-0539">Nucleus</keyword>
<keyword evidence="5" id="KW-0677">Repeat</keyword>
<dbReference type="PANTHER" id="PTHR19855:SF12">
    <property type="entry name" value="WD REPEAT-CONTAINING PROTEIN 37"/>
    <property type="match status" value="1"/>
</dbReference>
<feature type="repeat" description="WD" evidence="10">
    <location>
        <begin position="120"/>
        <end position="162"/>
    </location>
</feature>
<proteinExistence type="predicted"/>
<dbReference type="FunFam" id="2.130.10.10:FF:000152">
    <property type="entry name" value="WD repeat-containing protein 37"/>
    <property type="match status" value="1"/>
</dbReference>
<dbReference type="Pfam" id="PF00400">
    <property type="entry name" value="WD40"/>
    <property type="match status" value="5"/>
</dbReference>
<feature type="compositionally biased region" description="Polar residues" evidence="11">
    <location>
        <begin position="22"/>
        <end position="31"/>
    </location>
</feature>
<evidence type="ECO:0000313" key="12">
    <source>
        <dbReference type="Ensembl" id="ENSRBIP00000008738.1"/>
    </source>
</evidence>
<feature type="compositionally biased region" description="Basic and acidic residues" evidence="11">
    <location>
        <begin position="32"/>
        <end position="47"/>
    </location>
</feature>
<dbReference type="GO" id="GO:0005634">
    <property type="term" value="C:nucleus"/>
    <property type="evidence" value="ECO:0007669"/>
    <property type="project" value="UniProtKB-SubCell"/>
</dbReference>
<dbReference type="InterPro" id="IPR019775">
    <property type="entry name" value="WD40_repeat_CS"/>
</dbReference>
<dbReference type="FunFam" id="2.130.10.10:FF:000080">
    <property type="entry name" value="WD repeat-containing protein 37"/>
    <property type="match status" value="1"/>
</dbReference>
<keyword evidence="3" id="KW-0963">Cytoplasm</keyword>
<dbReference type="InterPro" id="IPR001680">
    <property type="entry name" value="WD40_rpt"/>
</dbReference>
<evidence type="ECO:0000256" key="4">
    <source>
        <dbReference type="ARBA" id="ARBA00022574"/>
    </source>
</evidence>
<feature type="repeat" description="WD" evidence="10">
    <location>
        <begin position="223"/>
        <end position="264"/>
    </location>
</feature>
<feature type="compositionally biased region" description="Polar residues" evidence="11">
    <location>
        <begin position="1"/>
        <end position="13"/>
    </location>
</feature>
<evidence type="ECO:0000256" key="1">
    <source>
        <dbReference type="ARBA" id="ARBA00004123"/>
    </source>
</evidence>
<reference evidence="12" key="3">
    <citation type="submission" date="2025-09" db="UniProtKB">
        <authorList>
            <consortium name="Ensembl"/>
        </authorList>
    </citation>
    <scope>IDENTIFICATION</scope>
</reference>
<gene>
    <name evidence="12" type="primary">WDR37</name>
</gene>
<name>A0A2K6KBV4_RHIBE</name>
<dbReference type="InterPro" id="IPR036322">
    <property type="entry name" value="WD40_repeat_dom_sf"/>
</dbReference>
<sequence>MPTESASCSTARQAKQKRKSHSLSIRRTNSSEQERTGLPRDMLEGQDSKLPSSVRNTLLELFGQIEREFENLYIENLESSHSTSQLSQKLKTTYKASTSKIVSSFKTTTSRAACQLVKEYIGHRDGIWDVSVARTQPVVLGTASADHTALLWSIETGKCLVKYAGHVGSGKHCLRRNVFLFWPSLWQQISGEDEVECSDKDEPDLDGDVSSDCPTIRVPLTSLKSHQGVVIAADWLVGGKQAVTASWDRTANLYDVETSELVHSLTGHDQELTHCCTHPTQRLVVTSSRDTTFRLWDFRDPSIHSVNVFQGHTDTVTSAVFTVGDNVVSGSDDRTVKVWDLKNMRSPIATIRTDSAINRINVCVGQKIIALPHDNRQVRLFDMSGVRLARLPRSSRQGHRRMVCCSAWSEDHPVCNLFTCGFDRQAIGWNINIPALLQEK</sequence>
<comment type="subcellular location">
    <subcellularLocation>
        <location evidence="2">Cytoplasm</location>
    </subcellularLocation>
    <subcellularLocation>
        <location evidence="1">Nucleus</location>
    </subcellularLocation>
</comment>
<feature type="region of interest" description="Disordered" evidence="11">
    <location>
        <begin position="1"/>
        <end position="49"/>
    </location>
</feature>
<dbReference type="PRINTS" id="PR00320">
    <property type="entry name" value="GPROTEINBRPT"/>
</dbReference>
<evidence type="ECO:0000256" key="9">
    <source>
        <dbReference type="ARBA" id="ARBA00063631"/>
    </source>
</evidence>
<comment type="function">
    <text evidence="8">Required for normal ER Ca2+ handling in lymphocytes. Together with PACS1, it plays an essential role in stabilizing peripheral lymphocyte populations.</text>
</comment>
<dbReference type="Gene3D" id="2.130.10.10">
    <property type="entry name" value="YVTN repeat-like/Quinoprotein amine dehydrogenase"/>
    <property type="match status" value="3"/>
</dbReference>
<dbReference type="PANTHER" id="PTHR19855">
    <property type="entry name" value="WD40 REPEAT PROTEIN 12, 37"/>
    <property type="match status" value="1"/>
</dbReference>
<evidence type="ECO:0000256" key="11">
    <source>
        <dbReference type="SAM" id="MobiDB-lite"/>
    </source>
</evidence>
<organism evidence="12 13">
    <name type="scientific">Rhinopithecus bieti</name>
    <name type="common">Black snub-nosed monkey</name>
    <name type="synonym">Pygathrix bieti</name>
    <dbReference type="NCBI Taxonomy" id="61621"/>
    <lineage>
        <taxon>Eukaryota</taxon>
        <taxon>Metazoa</taxon>
        <taxon>Chordata</taxon>
        <taxon>Craniata</taxon>
        <taxon>Vertebrata</taxon>
        <taxon>Euteleostomi</taxon>
        <taxon>Mammalia</taxon>
        <taxon>Eutheria</taxon>
        <taxon>Euarchontoglires</taxon>
        <taxon>Primates</taxon>
        <taxon>Haplorrhini</taxon>
        <taxon>Catarrhini</taxon>
        <taxon>Cercopithecidae</taxon>
        <taxon>Colobinae</taxon>
        <taxon>Rhinopithecus</taxon>
    </lineage>
</organism>
<dbReference type="FunFam" id="2.130.10.10:FF:000940">
    <property type="entry name" value="WD repeat domain 37"/>
    <property type="match status" value="1"/>
</dbReference>
<evidence type="ECO:0000256" key="2">
    <source>
        <dbReference type="ARBA" id="ARBA00004496"/>
    </source>
</evidence>
<dbReference type="PROSITE" id="PS50294">
    <property type="entry name" value="WD_REPEATS_REGION"/>
    <property type="match status" value="2"/>
</dbReference>
<evidence type="ECO:0000256" key="5">
    <source>
        <dbReference type="ARBA" id="ARBA00022737"/>
    </source>
</evidence>
<dbReference type="SUPFAM" id="SSF50978">
    <property type="entry name" value="WD40 repeat-like"/>
    <property type="match status" value="1"/>
</dbReference>
<evidence type="ECO:0000256" key="6">
    <source>
        <dbReference type="ARBA" id="ARBA00023242"/>
    </source>
</evidence>
<dbReference type="PROSITE" id="PS50082">
    <property type="entry name" value="WD_REPEATS_2"/>
    <property type="match status" value="4"/>
</dbReference>
<comment type="subunit">
    <text evidence="9">Forms homodimers. Interacts with PACS1. Interacts with PACS2.</text>
</comment>
<dbReference type="CDD" id="cd00200">
    <property type="entry name" value="WD40"/>
    <property type="match status" value="1"/>
</dbReference>
<dbReference type="GO" id="GO:0005737">
    <property type="term" value="C:cytoplasm"/>
    <property type="evidence" value="ECO:0007669"/>
    <property type="project" value="UniProtKB-SubCell"/>
</dbReference>
<evidence type="ECO:0000313" key="13">
    <source>
        <dbReference type="Proteomes" id="UP000233180"/>
    </source>
</evidence>
<reference evidence="12 13" key="1">
    <citation type="submission" date="2016-06" db="EMBL/GenBank/DDBJ databases">
        <title>Genome of Rhinopithecus bieti.</title>
        <authorList>
            <person name="Wu"/>
            <person name="C.-I. and Zhang"/>
            <person name="Y."/>
        </authorList>
    </citation>
    <scope>NUCLEOTIDE SEQUENCE</scope>
</reference>
<dbReference type="Proteomes" id="UP000233180">
    <property type="component" value="Unassembled WGS sequence"/>
</dbReference>
<feature type="repeat" description="WD" evidence="10">
    <location>
        <begin position="265"/>
        <end position="306"/>
    </location>
</feature>
<dbReference type="SMART" id="SM00320">
    <property type="entry name" value="WD40"/>
    <property type="match status" value="5"/>
</dbReference>
<keyword evidence="4 10" id="KW-0853">WD repeat</keyword>
<dbReference type="PROSITE" id="PS00678">
    <property type="entry name" value="WD_REPEATS_1"/>
    <property type="match status" value="1"/>
</dbReference>
<dbReference type="InterPro" id="IPR015943">
    <property type="entry name" value="WD40/YVTN_repeat-like_dom_sf"/>
</dbReference>
<evidence type="ECO:0000256" key="10">
    <source>
        <dbReference type="PROSITE-ProRule" id="PRU00221"/>
    </source>
</evidence>
<reference evidence="12" key="2">
    <citation type="submission" date="2025-08" db="UniProtKB">
        <authorList>
            <consortium name="Ensembl"/>
        </authorList>
    </citation>
    <scope>IDENTIFICATION</scope>
</reference>
<protein>
    <recommendedName>
        <fullName evidence="7">WD repeat-containing protein 37</fullName>
    </recommendedName>
</protein>
<keyword evidence="13" id="KW-1185">Reference proteome</keyword>
<feature type="repeat" description="WD" evidence="10">
    <location>
        <begin position="309"/>
        <end position="349"/>
    </location>
</feature>
<accession>A0A2K6KBV4</accession>
<dbReference type="InterPro" id="IPR020472">
    <property type="entry name" value="WD40_PAC1"/>
</dbReference>
<dbReference type="AlphaFoldDB" id="A0A2K6KBV4"/>
<evidence type="ECO:0000256" key="8">
    <source>
        <dbReference type="ARBA" id="ARBA00054260"/>
    </source>
</evidence>